<dbReference type="AlphaFoldDB" id="A0A8J8SJL5"/>
<keyword evidence="3" id="KW-1185">Reference proteome</keyword>
<evidence type="ECO:0000259" key="1">
    <source>
        <dbReference type="Pfam" id="PF12680"/>
    </source>
</evidence>
<dbReference type="InterPro" id="IPR032710">
    <property type="entry name" value="NTF2-like_dom_sf"/>
</dbReference>
<name>A0A8J8SJL5_9FIRM</name>
<reference evidence="2" key="1">
    <citation type="submission" date="2020-07" db="EMBL/GenBank/DDBJ databases">
        <title>Vallitalea pronyensis genome.</title>
        <authorList>
            <person name="Postec A."/>
        </authorList>
    </citation>
    <scope>NUCLEOTIDE SEQUENCE</scope>
    <source>
        <strain evidence="2">FatNI3</strain>
    </source>
</reference>
<evidence type="ECO:0000313" key="2">
    <source>
        <dbReference type="EMBL" id="QUI25751.1"/>
    </source>
</evidence>
<dbReference type="SUPFAM" id="SSF54427">
    <property type="entry name" value="NTF2-like"/>
    <property type="match status" value="1"/>
</dbReference>
<dbReference type="KEGG" id="vpy:HZI73_15625"/>
<gene>
    <name evidence="2" type="ORF">HZI73_15625</name>
</gene>
<dbReference type="InterPro" id="IPR008317">
    <property type="entry name" value="UCP030561"/>
</dbReference>
<organism evidence="2 3">
    <name type="scientific">Vallitalea pronyensis</name>
    <dbReference type="NCBI Taxonomy" id="1348613"/>
    <lineage>
        <taxon>Bacteria</taxon>
        <taxon>Bacillati</taxon>
        <taxon>Bacillota</taxon>
        <taxon>Clostridia</taxon>
        <taxon>Lachnospirales</taxon>
        <taxon>Vallitaleaceae</taxon>
        <taxon>Vallitalea</taxon>
    </lineage>
</organism>
<dbReference type="PIRSF" id="PIRSF030561">
    <property type="entry name" value="UCP030561"/>
    <property type="match status" value="1"/>
</dbReference>
<proteinExistence type="predicted"/>
<evidence type="ECO:0000313" key="3">
    <source>
        <dbReference type="Proteomes" id="UP000683246"/>
    </source>
</evidence>
<dbReference type="Pfam" id="PF12680">
    <property type="entry name" value="SnoaL_2"/>
    <property type="match status" value="1"/>
</dbReference>
<dbReference type="InterPro" id="IPR037401">
    <property type="entry name" value="SnoaL-like"/>
</dbReference>
<dbReference type="EMBL" id="CP058649">
    <property type="protein sequence ID" value="QUI25751.1"/>
    <property type="molecule type" value="Genomic_DNA"/>
</dbReference>
<feature type="domain" description="SnoaL-like" evidence="1">
    <location>
        <begin position="9"/>
        <end position="105"/>
    </location>
</feature>
<accession>A0A8J8SJL5</accession>
<protein>
    <submittedName>
        <fullName evidence="2">Nuclear transport factor 2 family protein</fullName>
    </submittedName>
</protein>
<dbReference type="Proteomes" id="UP000683246">
    <property type="component" value="Chromosome"/>
</dbReference>
<dbReference type="Gene3D" id="3.10.450.50">
    <property type="match status" value="1"/>
</dbReference>
<sequence>MNPQEIVNKQLEFYNNHNLDGFISTYHDDVKIFNLEDNSVILEGKKALKERYRERFDIFKVHSDIQNRIVVGNKVIDHEYVTGLKKDTIVKAVAIYEIEDSLIKRVWFTFE</sequence>